<keyword evidence="7" id="KW-0472">Membrane</keyword>
<feature type="region of interest" description="Disordered" evidence="8">
    <location>
        <begin position="260"/>
        <end position="280"/>
    </location>
</feature>
<dbReference type="Pfam" id="PF00005">
    <property type="entry name" value="ABC_tran"/>
    <property type="match status" value="1"/>
</dbReference>
<dbReference type="PANTHER" id="PTHR43297">
    <property type="entry name" value="OLIGOPEPTIDE TRANSPORT ATP-BINDING PROTEIN APPD"/>
    <property type="match status" value="1"/>
</dbReference>
<evidence type="ECO:0000256" key="8">
    <source>
        <dbReference type="SAM" id="MobiDB-lite"/>
    </source>
</evidence>
<keyword evidence="5" id="KW-0547">Nucleotide-binding</keyword>
<dbReference type="NCBIfam" id="TIGR01727">
    <property type="entry name" value="oligo_HPY"/>
    <property type="match status" value="1"/>
</dbReference>
<dbReference type="InterPro" id="IPR050388">
    <property type="entry name" value="ABC_Ni/Peptide_Import"/>
</dbReference>
<gene>
    <name evidence="10" type="ORF">GCM10023226_25730</name>
</gene>
<dbReference type="Proteomes" id="UP001500621">
    <property type="component" value="Unassembled WGS sequence"/>
</dbReference>
<keyword evidence="6 10" id="KW-0067">ATP-binding</keyword>
<sequence length="345" mass="37110">MPSLLSVKGLRVHIETPDGTAHALNGVDLEVAEHEIVGLIGETGAGKSLTAWSVLGLLGPRASVVAGTAEFEGSDLVTMPERRRRRLRGRDLAVIVQNPRGALDPLRSIGRQIAQTNRRHRGVSRSTARRNAVQALRDVGIPDAARRSKSYAHQLSGGMAQRVLIALAMINEPRLIIADEPTTGLDLTVQAQILDLVRARVDETGSAVLLITHDLGVVAHYCDRVAVMFAGRIVEEGTVAQVFGDPRHPYTRALVAASSESLDEQLTEEEDRSDPPNLVDLPDGCHYRPRCPFAEESCAAPVPNVPLGEGHLALCHFPSALTAIERGTHDDQAGPRAEPVGEVSR</sequence>
<feature type="compositionally biased region" description="Acidic residues" evidence="8">
    <location>
        <begin position="261"/>
        <end position="272"/>
    </location>
</feature>
<comment type="subcellular location">
    <subcellularLocation>
        <location evidence="1">Cell membrane</location>
        <topology evidence="1">Peripheral membrane protein</topology>
    </subcellularLocation>
</comment>
<dbReference type="EMBL" id="BAABIM010000002">
    <property type="protein sequence ID" value="GAA4686790.1"/>
    <property type="molecule type" value="Genomic_DNA"/>
</dbReference>
<dbReference type="PROSITE" id="PS00211">
    <property type="entry name" value="ABC_TRANSPORTER_1"/>
    <property type="match status" value="1"/>
</dbReference>
<dbReference type="CDD" id="cd03257">
    <property type="entry name" value="ABC_NikE_OppD_transporters"/>
    <property type="match status" value="1"/>
</dbReference>
<dbReference type="InterPro" id="IPR003593">
    <property type="entry name" value="AAA+_ATPase"/>
</dbReference>
<dbReference type="PANTHER" id="PTHR43297:SF2">
    <property type="entry name" value="DIPEPTIDE TRANSPORT ATP-BINDING PROTEIN DPPD"/>
    <property type="match status" value="1"/>
</dbReference>
<evidence type="ECO:0000313" key="10">
    <source>
        <dbReference type="EMBL" id="GAA4686790.1"/>
    </source>
</evidence>
<dbReference type="SUPFAM" id="SSF52540">
    <property type="entry name" value="P-loop containing nucleoside triphosphate hydrolases"/>
    <property type="match status" value="1"/>
</dbReference>
<keyword evidence="11" id="KW-1185">Reference proteome</keyword>
<evidence type="ECO:0000259" key="9">
    <source>
        <dbReference type="PROSITE" id="PS50893"/>
    </source>
</evidence>
<keyword evidence="3" id="KW-0813">Transport</keyword>
<dbReference type="SMART" id="SM00382">
    <property type="entry name" value="AAA"/>
    <property type="match status" value="1"/>
</dbReference>
<dbReference type="InterPro" id="IPR027417">
    <property type="entry name" value="P-loop_NTPase"/>
</dbReference>
<comment type="caution">
    <text evidence="10">The sequence shown here is derived from an EMBL/GenBank/DDBJ whole genome shotgun (WGS) entry which is preliminary data.</text>
</comment>
<dbReference type="InterPro" id="IPR017871">
    <property type="entry name" value="ABC_transporter-like_CS"/>
</dbReference>
<evidence type="ECO:0000256" key="4">
    <source>
        <dbReference type="ARBA" id="ARBA00022475"/>
    </source>
</evidence>
<evidence type="ECO:0000256" key="3">
    <source>
        <dbReference type="ARBA" id="ARBA00022448"/>
    </source>
</evidence>
<evidence type="ECO:0000256" key="5">
    <source>
        <dbReference type="ARBA" id="ARBA00022741"/>
    </source>
</evidence>
<comment type="similarity">
    <text evidence="2">Belongs to the ABC transporter superfamily.</text>
</comment>
<feature type="domain" description="ABC transporter" evidence="9">
    <location>
        <begin position="7"/>
        <end position="255"/>
    </location>
</feature>
<dbReference type="RefSeq" id="WP_345266410.1">
    <property type="nucleotide sequence ID" value="NZ_BAABIM010000002.1"/>
</dbReference>
<dbReference type="InterPro" id="IPR003439">
    <property type="entry name" value="ABC_transporter-like_ATP-bd"/>
</dbReference>
<organism evidence="10 11">
    <name type="scientific">Nocardioides nanhaiensis</name>
    <dbReference type="NCBI Taxonomy" id="1476871"/>
    <lineage>
        <taxon>Bacteria</taxon>
        <taxon>Bacillati</taxon>
        <taxon>Actinomycetota</taxon>
        <taxon>Actinomycetes</taxon>
        <taxon>Propionibacteriales</taxon>
        <taxon>Nocardioidaceae</taxon>
        <taxon>Nocardioides</taxon>
    </lineage>
</organism>
<evidence type="ECO:0000256" key="6">
    <source>
        <dbReference type="ARBA" id="ARBA00022840"/>
    </source>
</evidence>
<dbReference type="Pfam" id="PF08352">
    <property type="entry name" value="oligo_HPY"/>
    <property type="match status" value="1"/>
</dbReference>
<keyword evidence="4" id="KW-1003">Cell membrane</keyword>
<dbReference type="Gene3D" id="3.40.50.300">
    <property type="entry name" value="P-loop containing nucleotide triphosphate hydrolases"/>
    <property type="match status" value="1"/>
</dbReference>
<evidence type="ECO:0000256" key="2">
    <source>
        <dbReference type="ARBA" id="ARBA00005417"/>
    </source>
</evidence>
<evidence type="ECO:0000256" key="1">
    <source>
        <dbReference type="ARBA" id="ARBA00004202"/>
    </source>
</evidence>
<dbReference type="InterPro" id="IPR013563">
    <property type="entry name" value="Oligopep_ABC_C"/>
</dbReference>
<proteinExistence type="inferred from homology"/>
<dbReference type="GO" id="GO:0005524">
    <property type="term" value="F:ATP binding"/>
    <property type="evidence" value="ECO:0007669"/>
    <property type="project" value="UniProtKB-KW"/>
</dbReference>
<evidence type="ECO:0000256" key="7">
    <source>
        <dbReference type="ARBA" id="ARBA00023136"/>
    </source>
</evidence>
<reference evidence="11" key="1">
    <citation type="journal article" date="2019" name="Int. J. Syst. Evol. Microbiol.">
        <title>The Global Catalogue of Microorganisms (GCM) 10K type strain sequencing project: providing services to taxonomists for standard genome sequencing and annotation.</title>
        <authorList>
            <consortium name="The Broad Institute Genomics Platform"/>
            <consortium name="The Broad Institute Genome Sequencing Center for Infectious Disease"/>
            <person name="Wu L."/>
            <person name="Ma J."/>
        </authorList>
    </citation>
    <scope>NUCLEOTIDE SEQUENCE [LARGE SCALE GENOMIC DNA]</scope>
    <source>
        <strain evidence="11">JCM 18127</strain>
    </source>
</reference>
<evidence type="ECO:0000313" key="11">
    <source>
        <dbReference type="Proteomes" id="UP001500621"/>
    </source>
</evidence>
<accession>A0ABP8WCF7</accession>
<protein>
    <submittedName>
        <fullName evidence="10">ABC transporter ATP-binding protein</fullName>
    </submittedName>
</protein>
<name>A0ABP8WCF7_9ACTN</name>
<dbReference type="PROSITE" id="PS50893">
    <property type="entry name" value="ABC_TRANSPORTER_2"/>
    <property type="match status" value="1"/>
</dbReference>